<reference evidence="7 8" key="1">
    <citation type="submission" date="2017-10" db="EMBL/GenBank/DDBJ databases">
        <title>Draft genome of Longibacter Salinarum.</title>
        <authorList>
            <person name="Goh K.M."/>
            <person name="Shamsir M.S."/>
            <person name="Lim S.W."/>
        </authorList>
    </citation>
    <scope>NUCLEOTIDE SEQUENCE [LARGE SCALE GENOMIC DNA]</scope>
    <source>
        <strain evidence="7 8">KCTC 52045</strain>
    </source>
</reference>
<dbReference type="Gene3D" id="3.40.630.10">
    <property type="entry name" value="Zn peptidases"/>
    <property type="match status" value="1"/>
</dbReference>
<dbReference type="RefSeq" id="WP_098074600.1">
    <property type="nucleotide sequence ID" value="NZ_PDEQ01000002.1"/>
</dbReference>
<dbReference type="GO" id="GO:0008777">
    <property type="term" value="F:acetylornithine deacetylase activity"/>
    <property type="evidence" value="ECO:0007669"/>
    <property type="project" value="TreeGrafter"/>
</dbReference>
<comment type="caution">
    <text evidence="7">The sequence shown here is derived from an EMBL/GenBank/DDBJ whole genome shotgun (WGS) entry which is preliminary data.</text>
</comment>
<comment type="cofactor">
    <cofactor evidence="1">
        <name>Zn(2+)</name>
        <dbReference type="ChEBI" id="CHEBI:29105"/>
    </cofactor>
</comment>
<feature type="domain" description="Peptidase M20 dimerisation" evidence="6">
    <location>
        <begin position="174"/>
        <end position="274"/>
    </location>
</feature>
<gene>
    <name evidence="7" type="ORF">CRI94_05165</name>
</gene>
<keyword evidence="8" id="KW-1185">Reference proteome</keyword>
<protein>
    <submittedName>
        <fullName evidence="7">Peptidase M20</fullName>
    </submittedName>
</protein>
<evidence type="ECO:0000256" key="3">
    <source>
        <dbReference type="ARBA" id="ARBA00022801"/>
    </source>
</evidence>
<dbReference type="Gene3D" id="3.30.70.360">
    <property type="match status" value="1"/>
</dbReference>
<keyword evidence="2" id="KW-0479">Metal-binding</keyword>
<evidence type="ECO:0000256" key="5">
    <source>
        <dbReference type="ARBA" id="ARBA00023285"/>
    </source>
</evidence>
<dbReference type="InterPro" id="IPR036264">
    <property type="entry name" value="Bact_exopeptidase_dim_dom"/>
</dbReference>
<dbReference type="PANTHER" id="PTHR43808">
    <property type="entry name" value="ACETYLORNITHINE DEACETYLASE"/>
    <property type="match status" value="1"/>
</dbReference>
<sequence length="377" mass="39855">MPLPTVPSSTDQQTDPVDLLRSLIAIPSLSGEEGPAADLIEHVGRSAGVDVWRKDDNVVLSVGEGENVLLLNSHLDVVPPSDGHHYAPFDPVVKDGWLFGRGSVDAKASGAAMMSALLEAASSGSMPANGQLMVALTACEEGGGMYNGLQDIRPDVPEPAAVVIGEPTGLIPCVAQKGLLILKIHAHGTSAHAGRPHLGVNAITRAATAVQEIEQLILEKEDPHLGAPTVTVTTIEGGSARNAVPEHCVFAVDIRTTPAYTHTEIIDRVRSALQPYDGVEVEVYSNRFVPCATPENAPIRQVAIDASSALHGEAVVPFGSPTASDWIFVQDLPAVKLGPGDSNRSHTADERIRVSDVHSAQRLYLNLARTYFERTAA</sequence>
<dbReference type="PROSITE" id="PS00758">
    <property type="entry name" value="ARGE_DAPE_CPG2_1"/>
    <property type="match status" value="1"/>
</dbReference>
<dbReference type="GO" id="GO:0006526">
    <property type="term" value="P:L-arginine biosynthetic process"/>
    <property type="evidence" value="ECO:0007669"/>
    <property type="project" value="TreeGrafter"/>
</dbReference>
<dbReference type="InterPro" id="IPR001261">
    <property type="entry name" value="ArgE/DapE_CS"/>
</dbReference>
<keyword evidence="3" id="KW-0378">Hydrolase</keyword>
<keyword evidence="5" id="KW-0170">Cobalt</keyword>
<dbReference type="SUPFAM" id="SSF55031">
    <property type="entry name" value="Bacterial exopeptidase dimerisation domain"/>
    <property type="match status" value="1"/>
</dbReference>
<evidence type="ECO:0000313" key="7">
    <source>
        <dbReference type="EMBL" id="PEN14420.1"/>
    </source>
</evidence>
<dbReference type="Pfam" id="PF07687">
    <property type="entry name" value="M20_dimer"/>
    <property type="match status" value="1"/>
</dbReference>
<accession>A0A2A8D0L2</accession>
<dbReference type="Proteomes" id="UP000220102">
    <property type="component" value="Unassembled WGS sequence"/>
</dbReference>
<name>A0A2A8D0L2_9BACT</name>
<dbReference type="SUPFAM" id="SSF53187">
    <property type="entry name" value="Zn-dependent exopeptidases"/>
    <property type="match status" value="1"/>
</dbReference>
<evidence type="ECO:0000256" key="4">
    <source>
        <dbReference type="ARBA" id="ARBA00022833"/>
    </source>
</evidence>
<dbReference type="AlphaFoldDB" id="A0A2A8D0L2"/>
<keyword evidence="4" id="KW-0862">Zinc</keyword>
<evidence type="ECO:0000259" key="6">
    <source>
        <dbReference type="Pfam" id="PF07687"/>
    </source>
</evidence>
<organism evidence="7 8">
    <name type="scientific">Longibacter salinarum</name>
    <dbReference type="NCBI Taxonomy" id="1850348"/>
    <lineage>
        <taxon>Bacteria</taxon>
        <taxon>Pseudomonadati</taxon>
        <taxon>Rhodothermota</taxon>
        <taxon>Rhodothermia</taxon>
        <taxon>Rhodothermales</taxon>
        <taxon>Salisaetaceae</taxon>
        <taxon>Longibacter</taxon>
    </lineage>
</organism>
<evidence type="ECO:0000313" key="8">
    <source>
        <dbReference type="Proteomes" id="UP000220102"/>
    </source>
</evidence>
<dbReference type="EMBL" id="PDEQ01000002">
    <property type="protein sequence ID" value="PEN14420.1"/>
    <property type="molecule type" value="Genomic_DNA"/>
</dbReference>
<evidence type="ECO:0000256" key="2">
    <source>
        <dbReference type="ARBA" id="ARBA00022723"/>
    </source>
</evidence>
<proteinExistence type="predicted"/>
<dbReference type="InterPro" id="IPR050072">
    <property type="entry name" value="Peptidase_M20A"/>
</dbReference>
<evidence type="ECO:0000256" key="1">
    <source>
        <dbReference type="ARBA" id="ARBA00001947"/>
    </source>
</evidence>
<dbReference type="InterPro" id="IPR002933">
    <property type="entry name" value="Peptidase_M20"/>
</dbReference>
<dbReference type="InterPro" id="IPR011650">
    <property type="entry name" value="Peptidase_M20_dimer"/>
</dbReference>
<dbReference type="OrthoDB" id="9792335at2"/>
<dbReference type="Pfam" id="PF01546">
    <property type="entry name" value="Peptidase_M20"/>
    <property type="match status" value="1"/>
</dbReference>
<dbReference type="GO" id="GO:0046872">
    <property type="term" value="F:metal ion binding"/>
    <property type="evidence" value="ECO:0007669"/>
    <property type="project" value="UniProtKB-KW"/>
</dbReference>
<dbReference type="PANTHER" id="PTHR43808:SF31">
    <property type="entry name" value="N-ACETYL-L-CITRULLINE DEACETYLASE"/>
    <property type="match status" value="1"/>
</dbReference>